<feature type="region of interest" description="Disordered" evidence="1">
    <location>
        <begin position="117"/>
        <end position="148"/>
    </location>
</feature>
<gene>
    <name evidence="2" type="ORF">QBC32DRAFT_387317</name>
</gene>
<evidence type="ECO:0000256" key="1">
    <source>
        <dbReference type="SAM" id="MobiDB-lite"/>
    </source>
</evidence>
<reference evidence="2" key="2">
    <citation type="submission" date="2023-06" db="EMBL/GenBank/DDBJ databases">
        <authorList>
            <consortium name="Lawrence Berkeley National Laboratory"/>
            <person name="Mondo S.J."/>
            <person name="Hensen N."/>
            <person name="Bonometti L."/>
            <person name="Westerberg I."/>
            <person name="Brannstrom I.O."/>
            <person name="Guillou S."/>
            <person name="Cros-Aarteil S."/>
            <person name="Calhoun S."/>
            <person name="Haridas S."/>
            <person name="Kuo A."/>
            <person name="Pangilinan J."/>
            <person name="Riley R."/>
            <person name="Labutti K."/>
            <person name="Andreopoulos B."/>
            <person name="Lipzen A."/>
            <person name="Chen C."/>
            <person name="Yanf M."/>
            <person name="Daum C."/>
            <person name="Ng V."/>
            <person name="Clum A."/>
            <person name="Steindorff A."/>
            <person name="Ohm R."/>
            <person name="Martin F."/>
            <person name="Silar P."/>
            <person name="Natvig D."/>
            <person name="Lalanne C."/>
            <person name="Gautier V."/>
            <person name="Ament-Velasquez S.L."/>
            <person name="Kruys A."/>
            <person name="Hutchinson M.I."/>
            <person name="Powell A.J."/>
            <person name="Barry K."/>
            <person name="Miller A.N."/>
            <person name="Grigoriev I.V."/>
            <person name="Debuchy R."/>
            <person name="Gladieux P."/>
            <person name="Thoren M.H."/>
            <person name="Johannesson H."/>
        </authorList>
    </citation>
    <scope>NUCLEOTIDE SEQUENCE</scope>
    <source>
        <strain evidence="2">CBS 626.80</strain>
    </source>
</reference>
<reference evidence="2" key="1">
    <citation type="journal article" date="2023" name="Mol. Phylogenet. Evol.">
        <title>Genome-scale phylogeny and comparative genomics of the fungal order Sordariales.</title>
        <authorList>
            <person name="Hensen N."/>
            <person name="Bonometti L."/>
            <person name="Westerberg I."/>
            <person name="Brannstrom I.O."/>
            <person name="Guillou S."/>
            <person name="Cros-Aarteil S."/>
            <person name="Calhoun S."/>
            <person name="Haridas S."/>
            <person name="Kuo A."/>
            <person name="Mondo S."/>
            <person name="Pangilinan J."/>
            <person name="Riley R."/>
            <person name="LaButti K."/>
            <person name="Andreopoulos B."/>
            <person name="Lipzen A."/>
            <person name="Chen C."/>
            <person name="Yan M."/>
            <person name="Daum C."/>
            <person name="Ng V."/>
            <person name="Clum A."/>
            <person name="Steindorff A."/>
            <person name="Ohm R.A."/>
            <person name="Martin F."/>
            <person name="Silar P."/>
            <person name="Natvig D.O."/>
            <person name="Lalanne C."/>
            <person name="Gautier V."/>
            <person name="Ament-Velasquez S.L."/>
            <person name="Kruys A."/>
            <person name="Hutchinson M.I."/>
            <person name="Powell A.J."/>
            <person name="Barry K."/>
            <person name="Miller A.N."/>
            <person name="Grigoriev I.V."/>
            <person name="Debuchy R."/>
            <person name="Gladieux P."/>
            <person name="Hiltunen Thoren M."/>
            <person name="Johannesson H."/>
        </authorList>
    </citation>
    <scope>NUCLEOTIDE SEQUENCE</scope>
    <source>
        <strain evidence="2">CBS 626.80</strain>
    </source>
</reference>
<dbReference type="EMBL" id="MU859489">
    <property type="protein sequence ID" value="KAK3946861.1"/>
    <property type="molecule type" value="Genomic_DNA"/>
</dbReference>
<keyword evidence="3" id="KW-1185">Reference proteome</keyword>
<protein>
    <submittedName>
        <fullName evidence="2">Uncharacterized protein</fullName>
    </submittedName>
</protein>
<comment type="caution">
    <text evidence="2">The sequence shown here is derived from an EMBL/GenBank/DDBJ whole genome shotgun (WGS) entry which is preliminary data.</text>
</comment>
<dbReference type="Proteomes" id="UP001303222">
    <property type="component" value="Unassembled WGS sequence"/>
</dbReference>
<evidence type="ECO:0000313" key="3">
    <source>
        <dbReference type="Proteomes" id="UP001303222"/>
    </source>
</evidence>
<accession>A0AAN6NJA1</accession>
<dbReference type="AlphaFoldDB" id="A0AAN6NJA1"/>
<evidence type="ECO:0000313" key="2">
    <source>
        <dbReference type="EMBL" id="KAK3946861.1"/>
    </source>
</evidence>
<sequence>MTFLNNFWQNRKPSIILSYINHPNPNNWYNHFIQCLATIATEPPKATVSYSEVPARNLPAAEIRLIPKEDFETANTELQGIWDNRVEAITNAYITYAGRDTWVFNFMIYLAKIREGPPQGTTADAESAPADIMPKTEQSSNANKKRRLETAQPRLQMPYVSYDRTMQFRIEAGCYIIHYQPAGASAVQTFHYRAPFEFRLNTGIKFYTCDFSKVSILVNTATGDGYRLVPKSDLKTDSCDGAAQPLASIAPVPA</sequence>
<proteinExistence type="predicted"/>
<organism evidence="2 3">
    <name type="scientific">Pseudoneurospora amorphoporcata</name>
    <dbReference type="NCBI Taxonomy" id="241081"/>
    <lineage>
        <taxon>Eukaryota</taxon>
        <taxon>Fungi</taxon>
        <taxon>Dikarya</taxon>
        <taxon>Ascomycota</taxon>
        <taxon>Pezizomycotina</taxon>
        <taxon>Sordariomycetes</taxon>
        <taxon>Sordariomycetidae</taxon>
        <taxon>Sordariales</taxon>
        <taxon>Sordariaceae</taxon>
        <taxon>Pseudoneurospora</taxon>
    </lineage>
</organism>
<name>A0AAN6NJA1_9PEZI</name>